<dbReference type="Pfam" id="PF23598">
    <property type="entry name" value="LRR_14"/>
    <property type="match status" value="1"/>
</dbReference>
<dbReference type="Proteomes" id="UP001386955">
    <property type="component" value="Unassembled WGS sequence"/>
</dbReference>
<dbReference type="InterPro" id="IPR001611">
    <property type="entry name" value="Leu-rich_rpt"/>
</dbReference>
<feature type="domain" description="Leucine-rich repeat-containing N-terminal plant-type" evidence="13">
    <location>
        <begin position="77"/>
        <end position="109"/>
    </location>
</feature>
<dbReference type="Gene3D" id="3.80.10.10">
    <property type="entry name" value="Ribonuclease Inhibitor"/>
    <property type="match status" value="2"/>
</dbReference>
<evidence type="ECO:0000256" key="9">
    <source>
        <dbReference type="ARBA" id="ARBA00023136"/>
    </source>
</evidence>
<keyword evidence="11" id="KW-0325">Glycoprotein</keyword>
<keyword evidence="8 12" id="KW-1133">Transmembrane helix</keyword>
<evidence type="ECO:0000313" key="15">
    <source>
        <dbReference type="EMBL" id="KAK7393789.1"/>
    </source>
</evidence>
<keyword evidence="16" id="KW-1185">Reference proteome</keyword>
<evidence type="ECO:0000256" key="3">
    <source>
        <dbReference type="ARBA" id="ARBA00022475"/>
    </source>
</evidence>
<evidence type="ECO:0000256" key="12">
    <source>
        <dbReference type="SAM" id="Phobius"/>
    </source>
</evidence>
<evidence type="ECO:0000256" key="6">
    <source>
        <dbReference type="ARBA" id="ARBA00022729"/>
    </source>
</evidence>
<name>A0AAN9XIX3_PSOTE</name>
<evidence type="ECO:0000256" key="4">
    <source>
        <dbReference type="ARBA" id="ARBA00022614"/>
    </source>
</evidence>
<dbReference type="EMBL" id="JAYMYS010000005">
    <property type="protein sequence ID" value="KAK7393789.1"/>
    <property type="molecule type" value="Genomic_DNA"/>
</dbReference>
<dbReference type="InterPro" id="IPR055414">
    <property type="entry name" value="LRR_R13L4/SHOC2-like"/>
</dbReference>
<evidence type="ECO:0000256" key="2">
    <source>
        <dbReference type="ARBA" id="ARBA00009592"/>
    </source>
</evidence>
<evidence type="ECO:0000256" key="11">
    <source>
        <dbReference type="ARBA" id="ARBA00023180"/>
    </source>
</evidence>
<organism evidence="15 16">
    <name type="scientific">Psophocarpus tetragonolobus</name>
    <name type="common">Winged bean</name>
    <name type="synonym">Dolichos tetragonolobus</name>
    <dbReference type="NCBI Taxonomy" id="3891"/>
    <lineage>
        <taxon>Eukaryota</taxon>
        <taxon>Viridiplantae</taxon>
        <taxon>Streptophyta</taxon>
        <taxon>Embryophyta</taxon>
        <taxon>Tracheophyta</taxon>
        <taxon>Spermatophyta</taxon>
        <taxon>Magnoliopsida</taxon>
        <taxon>eudicotyledons</taxon>
        <taxon>Gunneridae</taxon>
        <taxon>Pentapetalae</taxon>
        <taxon>rosids</taxon>
        <taxon>fabids</taxon>
        <taxon>Fabales</taxon>
        <taxon>Fabaceae</taxon>
        <taxon>Papilionoideae</taxon>
        <taxon>50 kb inversion clade</taxon>
        <taxon>NPAAA clade</taxon>
        <taxon>indigoferoid/millettioid clade</taxon>
        <taxon>Phaseoleae</taxon>
        <taxon>Psophocarpus</taxon>
    </lineage>
</organism>
<dbReference type="Pfam" id="PF08263">
    <property type="entry name" value="LRRNT_2"/>
    <property type="match status" value="1"/>
</dbReference>
<keyword evidence="9 12" id="KW-0472">Membrane</keyword>
<dbReference type="AlphaFoldDB" id="A0AAN9XIX3"/>
<dbReference type="PANTHER" id="PTHR48063:SF52">
    <property type="entry name" value="LRR RECEPTOR-LIKE KINASE FAMILY PROTEIN"/>
    <property type="match status" value="1"/>
</dbReference>
<keyword evidence="6" id="KW-0732">Signal</keyword>
<gene>
    <name evidence="15" type="ORF">VNO78_22353</name>
</gene>
<comment type="similarity">
    <text evidence="2">Belongs to the RLP family.</text>
</comment>
<keyword evidence="7" id="KW-0677">Repeat</keyword>
<reference evidence="15 16" key="1">
    <citation type="submission" date="2024-01" db="EMBL/GenBank/DDBJ databases">
        <title>The genomes of 5 underutilized Papilionoideae crops provide insights into root nodulation and disease resistanc.</title>
        <authorList>
            <person name="Jiang F."/>
        </authorList>
    </citation>
    <scope>NUCLEOTIDE SEQUENCE [LARGE SCALE GENOMIC DNA]</scope>
    <source>
        <strain evidence="15">DUOXIRENSHENG_FW03</strain>
        <tissue evidence="15">Leaves</tissue>
    </source>
</reference>
<keyword evidence="4" id="KW-0433">Leucine-rich repeat</keyword>
<accession>A0AAN9XIX3</accession>
<dbReference type="GO" id="GO:0005886">
    <property type="term" value="C:plasma membrane"/>
    <property type="evidence" value="ECO:0007669"/>
    <property type="project" value="UniProtKB-SubCell"/>
</dbReference>
<evidence type="ECO:0000256" key="7">
    <source>
        <dbReference type="ARBA" id="ARBA00022737"/>
    </source>
</evidence>
<comment type="caution">
    <text evidence="15">The sequence shown here is derived from an EMBL/GenBank/DDBJ whole genome shotgun (WGS) entry which is preliminary data.</text>
</comment>
<proteinExistence type="inferred from homology"/>
<keyword evidence="5 12" id="KW-0812">Transmembrane</keyword>
<dbReference type="InterPro" id="IPR003591">
    <property type="entry name" value="Leu-rich_rpt_typical-subtyp"/>
</dbReference>
<evidence type="ECO:0000259" key="13">
    <source>
        <dbReference type="Pfam" id="PF08263"/>
    </source>
</evidence>
<dbReference type="Pfam" id="PF00560">
    <property type="entry name" value="LRR_1"/>
    <property type="match status" value="6"/>
</dbReference>
<evidence type="ECO:0000256" key="1">
    <source>
        <dbReference type="ARBA" id="ARBA00004251"/>
    </source>
</evidence>
<dbReference type="FunFam" id="3.80.10.10:FF:000383">
    <property type="entry name" value="Leucine-rich repeat receptor protein kinase EMS1"/>
    <property type="match status" value="1"/>
</dbReference>
<evidence type="ECO:0000256" key="5">
    <source>
        <dbReference type="ARBA" id="ARBA00022692"/>
    </source>
</evidence>
<evidence type="ECO:0000259" key="14">
    <source>
        <dbReference type="Pfam" id="PF23598"/>
    </source>
</evidence>
<keyword evidence="10" id="KW-0675">Receptor</keyword>
<comment type="subcellular location">
    <subcellularLocation>
        <location evidence="1">Cell membrane</location>
        <topology evidence="1">Single-pass type I membrane protein</topology>
    </subcellularLocation>
</comment>
<dbReference type="InterPro" id="IPR032675">
    <property type="entry name" value="LRR_dom_sf"/>
</dbReference>
<protein>
    <submittedName>
        <fullName evidence="15">Uncharacterized protein</fullName>
    </submittedName>
</protein>
<dbReference type="FunFam" id="3.80.10.10:FF:000213">
    <property type="entry name" value="Tyrosine-sulfated glycopeptide receptor 1"/>
    <property type="match status" value="1"/>
</dbReference>
<dbReference type="FunFam" id="3.80.10.10:FF:000041">
    <property type="entry name" value="LRR receptor-like serine/threonine-protein kinase ERECTA"/>
    <property type="match status" value="1"/>
</dbReference>
<sequence>MFPVINAERQLIYLALTNMQYISSDDTLAITNHIIFQTMFSQTSIVLLLLLCAVTFHRGVCGTNLQRRCNKKDQFPLLIFKHGVVDHSNKLSSWSSEQDCCAWKGIHCDNFTGRVTRLDLHQQYLEGEIILSLFQIQFLNYLDLSLNGFTSFSAPFDTNATFSNVQFLDLSFNEDLHFDNLNWLNQLSSLKYLNLSQINLRNETNWLRSMTLHPSLVELRLASCRLTNISPSIKYVNFSSLLTLDLSGNQFSSELPYWLFNITTISNIDLSFNLLQGPIPKSLLRLRNLKFLKLNDNEINGSIPEWLGQHERLQYLGLSENMFQGSIPFSIGNVSSLVELGISSNLLSGNLPTSLGQLFNLKSLSIGGESLSGVLHENHFSNLSNLEELVLSAPFAFDLASDWIPPFQLKGITLSNAKLGPKFPEWIYAQQSLVYLEVPNSSISSINGDLFWRFVANITQLNLSKNTISADLTNITLKSEIIFMDHNNFTGGLPHISADVIYLDLSRNSFSGPTIPFFCNKLGKANSMDYLDISFNLLTGGVPDCWEYWKGLSFLFMESNMLTGELPPSMGSFIDLIALDLHNNSLSGNFSVDLSRVQNLEFINIKQNNFSGTVPTKMPLGMEVMLMGSNQFEGNIPPQLCKLSSLIQLDLFHNKLSGPIPPCFSEIPSMAGAQRTSHYPFEFNLYSKGQDLEYRDYGLQRTLDLSYNNLSGEIPPQIFSLVQLQSLSLSRNHFTGKISREIGRMNNLESLDLSSNKLCGEIPVSISFISFLSFLNLSYNDLTGQIPIGTQLQSFSSSSFAGNPRLCGAPLPNNCTEEIDVSKKHEGSNNDAFEIESLYLGMGVGFAVGFWGLWGSLFLNKTWRHTYIRFLNYAEEKLHVFVAIKFNRFSGTRASSILGK</sequence>
<dbReference type="InterPro" id="IPR046956">
    <property type="entry name" value="RLP23-like"/>
</dbReference>
<feature type="domain" description="Disease resistance R13L4/SHOC-2-like LRR" evidence="14">
    <location>
        <begin position="279"/>
        <end position="437"/>
    </location>
</feature>
<dbReference type="PANTHER" id="PTHR48063">
    <property type="entry name" value="LRR RECEPTOR-LIKE KINASE"/>
    <property type="match status" value="1"/>
</dbReference>
<feature type="transmembrane region" description="Helical" evidence="12">
    <location>
        <begin position="838"/>
        <end position="859"/>
    </location>
</feature>
<dbReference type="InterPro" id="IPR013210">
    <property type="entry name" value="LRR_N_plant-typ"/>
</dbReference>
<evidence type="ECO:0000256" key="10">
    <source>
        <dbReference type="ARBA" id="ARBA00023170"/>
    </source>
</evidence>
<evidence type="ECO:0000256" key="8">
    <source>
        <dbReference type="ARBA" id="ARBA00022989"/>
    </source>
</evidence>
<evidence type="ECO:0000313" key="16">
    <source>
        <dbReference type="Proteomes" id="UP001386955"/>
    </source>
</evidence>
<keyword evidence="3" id="KW-1003">Cell membrane</keyword>
<dbReference type="SMART" id="SM00369">
    <property type="entry name" value="LRR_TYP"/>
    <property type="match status" value="4"/>
</dbReference>
<dbReference type="SUPFAM" id="SSF52058">
    <property type="entry name" value="L domain-like"/>
    <property type="match status" value="2"/>
</dbReference>